<dbReference type="RefSeq" id="WP_346092751.1">
    <property type="nucleotide sequence ID" value="NZ_BAABKS010000060.1"/>
</dbReference>
<feature type="compositionally biased region" description="Basic and acidic residues" evidence="6">
    <location>
        <begin position="420"/>
        <end position="435"/>
    </location>
</feature>
<dbReference type="CDD" id="cd16011">
    <property type="entry name" value="iPGM_like"/>
    <property type="match status" value="1"/>
</dbReference>
<dbReference type="InterPro" id="IPR004456">
    <property type="entry name" value="Pglycerate_mutase_ApgM"/>
</dbReference>
<evidence type="ECO:0000313" key="9">
    <source>
        <dbReference type="Proteomes" id="UP001597182"/>
    </source>
</evidence>
<evidence type="ECO:0000256" key="3">
    <source>
        <dbReference type="ARBA" id="ARBA00004921"/>
    </source>
</evidence>
<dbReference type="Proteomes" id="UP001597182">
    <property type="component" value="Unassembled WGS sequence"/>
</dbReference>
<dbReference type="PANTHER" id="PTHR31209:SF0">
    <property type="entry name" value="METALLOENZYME DOMAIN-CONTAINING PROTEIN"/>
    <property type="match status" value="1"/>
</dbReference>
<keyword evidence="9" id="KW-1185">Reference proteome</keyword>
<dbReference type="Pfam" id="PF10143">
    <property type="entry name" value="PhosphMutase"/>
    <property type="match status" value="1"/>
</dbReference>
<comment type="catalytic activity">
    <reaction evidence="1">
        <text>(2R)-2-phosphoglycerate = (2R)-3-phosphoglycerate</text>
        <dbReference type="Rhea" id="RHEA:15901"/>
        <dbReference type="ChEBI" id="CHEBI:58272"/>
        <dbReference type="ChEBI" id="CHEBI:58289"/>
        <dbReference type="EC" id="5.4.2.12"/>
    </reaction>
</comment>
<evidence type="ECO:0000256" key="6">
    <source>
        <dbReference type="SAM" id="MobiDB-lite"/>
    </source>
</evidence>
<dbReference type="SUPFAM" id="SSF53649">
    <property type="entry name" value="Alkaline phosphatase-like"/>
    <property type="match status" value="1"/>
</dbReference>
<dbReference type="Gene3D" id="3.40.720.10">
    <property type="entry name" value="Alkaline Phosphatase, subunit A"/>
    <property type="match status" value="2"/>
</dbReference>
<protein>
    <submittedName>
        <fullName evidence="8">Alkaline phosphatase family protein</fullName>
    </submittedName>
</protein>
<evidence type="ECO:0000313" key="8">
    <source>
        <dbReference type="EMBL" id="MFD1233174.1"/>
    </source>
</evidence>
<comment type="caution">
    <text evidence="8">The sequence shown here is derived from an EMBL/GenBank/DDBJ whole genome shotgun (WGS) entry which is preliminary data.</text>
</comment>
<feature type="domain" description="Metalloenzyme" evidence="7">
    <location>
        <begin position="1"/>
        <end position="392"/>
    </location>
</feature>
<dbReference type="EMBL" id="JBHTMB010000052">
    <property type="protein sequence ID" value="MFD1233174.1"/>
    <property type="molecule type" value="Genomic_DNA"/>
</dbReference>
<feature type="region of interest" description="Disordered" evidence="6">
    <location>
        <begin position="412"/>
        <end position="435"/>
    </location>
</feature>
<evidence type="ECO:0000256" key="5">
    <source>
        <dbReference type="ARBA" id="ARBA00023152"/>
    </source>
</evidence>
<sequence length="435" mass="44982">MPVVLVVLDGLGDRPVPELGGRTPAEAAHTPVLDELARRGASGWHLPFGWGLAPASELAHWAMFGFVDVPFPGRAVVEALGAGIDVPYGVAATHAALRTSRADRGLVWLTGRTARADGDDAAALLAGLGPVLARHGATLQPLGGRGEALLLLDGHVDGAVTDSDAFFEDRHPWLRPLPTRPSAGPAAEALTSLLLDARDVLHAHPVNAARRERGLPPLDVLTTKWSGSRDPIPSFTTAVGVAGGMVTSTRLYRGLAALLGMTGLHIPPVPDVGADLAARLHAAGDLVAGGARFVHVHTKATDEAGHTKQPLAKRDVIEAADTGLAALHELADRAVVCVTGDHATPSTGGVLHTADPTPLLVAGPTVRPDAVTAFGESHAHAGWYGAVRAAELLPLLFGHANRPVFLGHRATPGPTVALPDHPEPMPGRDRGAPRG</sequence>
<reference evidence="9" key="1">
    <citation type="journal article" date="2019" name="Int. J. Syst. Evol. Microbiol.">
        <title>The Global Catalogue of Microorganisms (GCM) 10K type strain sequencing project: providing services to taxonomists for standard genome sequencing and annotation.</title>
        <authorList>
            <consortium name="The Broad Institute Genomics Platform"/>
            <consortium name="The Broad Institute Genome Sequencing Center for Infectious Disease"/>
            <person name="Wu L."/>
            <person name="Ma J."/>
        </authorList>
    </citation>
    <scope>NUCLEOTIDE SEQUENCE [LARGE SCALE GENOMIC DNA]</scope>
    <source>
        <strain evidence="9">CCUG 49018</strain>
    </source>
</reference>
<proteinExistence type="inferred from homology"/>
<keyword evidence="5" id="KW-0324">Glycolysis</keyword>
<accession>A0ABW3VFZ6</accession>
<evidence type="ECO:0000256" key="1">
    <source>
        <dbReference type="ARBA" id="ARBA00000370"/>
    </source>
</evidence>
<gene>
    <name evidence="8" type="ORF">ACFQ34_07760</name>
</gene>
<dbReference type="InterPro" id="IPR017850">
    <property type="entry name" value="Alkaline_phosphatase_core_sf"/>
</dbReference>
<dbReference type="Pfam" id="PF01676">
    <property type="entry name" value="Metalloenzyme"/>
    <property type="match status" value="1"/>
</dbReference>
<comment type="pathway">
    <text evidence="3">Carbohydrate degradation.</text>
</comment>
<comment type="function">
    <text evidence="2">Catalyzes the interconversion of 2-phosphoglycerate and 3-phosphoglycerate.</text>
</comment>
<dbReference type="InterPro" id="IPR006124">
    <property type="entry name" value="Metalloenzyme"/>
</dbReference>
<evidence type="ECO:0000256" key="2">
    <source>
        <dbReference type="ARBA" id="ARBA00002315"/>
    </source>
</evidence>
<organism evidence="8 9">
    <name type="scientific">Pseudonocardia benzenivorans</name>
    <dbReference type="NCBI Taxonomy" id="228005"/>
    <lineage>
        <taxon>Bacteria</taxon>
        <taxon>Bacillati</taxon>
        <taxon>Actinomycetota</taxon>
        <taxon>Actinomycetes</taxon>
        <taxon>Pseudonocardiales</taxon>
        <taxon>Pseudonocardiaceae</taxon>
        <taxon>Pseudonocardia</taxon>
    </lineage>
</organism>
<dbReference type="PANTHER" id="PTHR31209">
    <property type="entry name" value="COFACTOR-INDEPENDENT PHOSPHOGLYCERATE MUTASE"/>
    <property type="match status" value="1"/>
</dbReference>
<evidence type="ECO:0000259" key="7">
    <source>
        <dbReference type="Pfam" id="PF01676"/>
    </source>
</evidence>
<name>A0ABW3VFZ6_9PSEU</name>
<comment type="similarity">
    <text evidence="4">Belongs to the BPG-independent phosphoglycerate mutase family. A-PGAM subfamily.</text>
</comment>
<evidence type="ECO:0000256" key="4">
    <source>
        <dbReference type="ARBA" id="ARBA00005524"/>
    </source>
</evidence>